<evidence type="ECO:0000313" key="2">
    <source>
        <dbReference type="Proteomes" id="UP001497535"/>
    </source>
</evidence>
<keyword evidence="2" id="KW-1185">Reference proteome</keyword>
<dbReference type="Proteomes" id="UP001497535">
    <property type="component" value="Unassembled WGS sequence"/>
</dbReference>
<proteinExistence type="predicted"/>
<dbReference type="EMBL" id="CAVMJV010000045">
    <property type="protein sequence ID" value="CAK5082007.1"/>
    <property type="molecule type" value="Genomic_DNA"/>
</dbReference>
<sequence>MPKTGIGFKDKTIRQAFVQKVFTLMTIMISVVTVMSAISLFYRDGEKYPLRDYLKKSSGLYFLSLLVFLVVYFAIICCESARRTHPTNLISTGILTHSIGFLVLLSHYYHLITTLLGYGHDLLLFPRFCCPSFHCYNTLLWWNSHFLADHQT</sequence>
<name>A0ACB0ZSE1_MELEN</name>
<evidence type="ECO:0000313" key="1">
    <source>
        <dbReference type="EMBL" id="CAK5082007.1"/>
    </source>
</evidence>
<protein>
    <submittedName>
        <fullName evidence="1">Uncharacterized protein</fullName>
    </submittedName>
</protein>
<organism evidence="1 2">
    <name type="scientific">Meloidogyne enterolobii</name>
    <name type="common">Root-knot nematode worm</name>
    <name type="synonym">Meloidogyne mayaguensis</name>
    <dbReference type="NCBI Taxonomy" id="390850"/>
    <lineage>
        <taxon>Eukaryota</taxon>
        <taxon>Metazoa</taxon>
        <taxon>Ecdysozoa</taxon>
        <taxon>Nematoda</taxon>
        <taxon>Chromadorea</taxon>
        <taxon>Rhabditida</taxon>
        <taxon>Tylenchina</taxon>
        <taxon>Tylenchomorpha</taxon>
        <taxon>Tylenchoidea</taxon>
        <taxon>Meloidogynidae</taxon>
        <taxon>Meloidogyninae</taxon>
        <taxon>Meloidogyne</taxon>
    </lineage>
</organism>
<gene>
    <name evidence="1" type="ORF">MENTE1834_LOCUS29252</name>
</gene>
<accession>A0ACB0ZSE1</accession>
<comment type="caution">
    <text evidence="1">The sequence shown here is derived from an EMBL/GenBank/DDBJ whole genome shotgun (WGS) entry which is preliminary data.</text>
</comment>
<reference evidence="1" key="1">
    <citation type="submission" date="2023-11" db="EMBL/GenBank/DDBJ databases">
        <authorList>
            <person name="Poullet M."/>
        </authorList>
    </citation>
    <scope>NUCLEOTIDE SEQUENCE</scope>
    <source>
        <strain evidence="1">E1834</strain>
    </source>
</reference>